<proteinExistence type="predicted"/>
<protein>
    <submittedName>
        <fullName evidence="1">Uncharacterized protein</fullName>
    </submittedName>
</protein>
<gene>
    <name evidence="1" type="ORF">BFFPPMPJ_00001</name>
</gene>
<reference evidence="1" key="1">
    <citation type="submission" date="2020-07" db="EMBL/GenBank/DDBJ databases">
        <title>Unique genomic features of the anaerobic methanotrophic archaea.</title>
        <authorList>
            <person name="Chadwick G.L."/>
            <person name="Skennerton C.T."/>
            <person name="Laso-Perez R."/>
            <person name="Leu A.O."/>
            <person name="Speth D.R."/>
            <person name="Yu H."/>
            <person name="Morgan-Lang C."/>
            <person name="Hatzenpichler R."/>
            <person name="Goudeau D."/>
            <person name="Malmstrom R."/>
            <person name="Brazelton W.J."/>
            <person name="Woyke T."/>
            <person name="Hallam S.J."/>
            <person name="Tyson G.W."/>
            <person name="Wegener G."/>
            <person name="Boetius A."/>
            <person name="Orphan V."/>
        </authorList>
    </citation>
    <scope>NUCLEOTIDE SEQUENCE</scope>
</reference>
<accession>A0A7H1KNT2</accession>
<dbReference type="EMBL" id="MT776527">
    <property type="protein sequence ID" value="QNT35596.1"/>
    <property type="molecule type" value="Genomic_DNA"/>
</dbReference>
<sequence>MQTVSYAKSLDLVQKLDLSDQMKLIDQLTDLVRQRMTAHPSHSILELQGLGKEIWQDIDAQKYVDRERASGTG</sequence>
<organism evidence="1">
    <name type="scientific">uncultured Methanosarcinales archaeon</name>
    <dbReference type="NCBI Taxonomy" id="183757"/>
    <lineage>
        <taxon>Archaea</taxon>
        <taxon>Methanobacteriati</taxon>
        <taxon>Methanobacteriota</taxon>
        <taxon>Stenosarchaea group</taxon>
        <taxon>Methanomicrobia</taxon>
        <taxon>Methanosarcinales</taxon>
        <taxon>environmental samples</taxon>
    </lineage>
</organism>
<dbReference type="AlphaFoldDB" id="A0A7H1KNT2"/>
<name>A0A7H1KNT2_9EURY</name>
<evidence type="ECO:0000313" key="1">
    <source>
        <dbReference type="EMBL" id="QNT35596.1"/>
    </source>
</evidence>